<proteinExistence type="predicted"/>
<comment type="caution">
    <text evidence="1">The sequence shown here is derived from an EMBL/GenBank/DDBJ whole genome shotgun (WGS) entry which is preliminary data.</text>
</comment>
<reference evidence="1 2" key="1">
    <citation type="submission" date="2021-06" db="EMBL/GenBank/DDBJ databases">
        <title>Caerostris extrusa draft genome.</title>
        <authorList>
            <person name="Kono N."/>
            <person name="Arakawa K."/>
        </authorList>
    </citation>
    <scope>NUCLEOTIDE SEQUENCE [LARGE SCALE GENOMIC DNA]</scope>
</reference>
<dbReference type="EMBL" id="BPLR01012158">
    <property type="protein sequence ID" value="GIY51771.1"/>
    <property type="molecule type" value="Genomic_DNA"/>
</dbReference>
<evidence type="ECO:0000313" key="2">
    <source>
        <dbReference type="Proteomes" id="UP001054945"/>
    </source>
</evidence>
<gene>
    <name evidence="1" type="ORF">CEXT_271441</name>
</gene>
<accession>A0AAV4U1W6</accession>
<keyword evidence="2" id="KW-1185">Reference proteome</keyword>
<organism evidence="1 2">
    <name type="scientific">Caerostris extrusa</name>
    <name type="common">Bark spider</name>
    <name type="synonym">Caerostris bankana</name>
    <dbReference type="NCBI Taxonomy" id="172846"/>
    <lineage>
        <taxon>Eukaryota</taxon>
        <taxon>Metazoa</taxon>
        <taxon>Ecdysozoa</taxon>
        <taxon>Arthropoda</taxon>
        <taxon>Chelicerata</taxon>
        <taxon>Arachnida</taxon>
        <taxon>Araneae</taxon>
        <taxon>Araneomorphae</taxon>
        <taxon>Entelegynae</taxon>
        <taxon>Araneoidea</taxon>
        <taxon>Araneidae</taxon>
        <taxon>Caerostris</taxon>
    </lineage>
</organism>
<dbReference type="AlphaFoldDB" id="A0AAV4U1W6"/>
<name>A0AAV4U1W6_CAEEX</name>
<dbReference type="Proteomes" id="UP001054945">
    <property type="component" value="Unassembled WGS sequence"/>
</dbReference>
<protein>
    <submittedName>
        <fullName evidence="1">Uncharacterized protein</fullName>
    </submittedName>
</protein>
<sequence>MLNARHVLFHEDVSSFLPRRAIDFVSDTQSAFNFCQSPSRLFHFFTAPYTMLQLKAWSFWREYPTRMRYTCFQKHFLIARKRNCFLRCNLLTHTYMRWLLDIIDGTIFEQYSAISILFCIMSLDLSATNYNNT</sequence>
<evidence type="ECO:0000313" key="1">
    <source>
        <dbReference type="EMBL" id="GIY51771.1"/>
    </source>
</evidence>